<name>A0A371AXI7_9FIRM</name>
<comment type="caution">
    <text evidence="10">The sequence shown here is derived from an EMBL/GenBank/DDBJ whole genome shotgun (WGS) entry which is preliminary data.</text>
</comment>
<evidence type="ECO:0000313" key="11">
    <source>
        <dbReference type="Proteomes" id="UP000255036"/>
    </source>
</evidence>
<reference evidence="10 11" key="1">
    <citation type="submission" date="2018-07" db="EMBL/GenBank/DDBJ databases">
        <title>Anaerosacharophilus polymeroproducens gen. nov. sp. nov., an anaerobic bacterium isolated from salt field.</title>
        <authorList>
            <person name="Kim W."/>
            <person name="Yang S.-H."/>
            <person name="Oh J."/>
            <person name="Lee J.-H."/>
            <person name="Kwon K.K."/>
        </authorList>
    </citation>
    <scope>NUCLEOTIDE SEQUENCE [LARGE SCALE GENOMIC DNA]</scope>
    <source>
        <strain evidence="10 11">MCWD5</strain>
    </source>
</reference>
<evidence type="ECO:0000256" key="1">
    <source>
        <dbReference type="ARBA" id="ARBA00004970"/>
    </source>
</evidence>
<gene>
    <name evidence="10" type="ORF">DWV06_04685</name>
</gene>
<proteinExistence type="inferred from homology"/>
<keyword evidence="4 8" id="KW-0028">Amino-acid biosynthesis</keyword>
<comment type="catalytic activity">
    <reaction evidence="7 8">
        <text>L-histidinol phosphate + H2O = L-histidinol + phosphate</text>
        <dbReference type="Rhea" id="RHEA:14465"/>
        <dbReference type="ChEBI" id="CHEBI:15377"/>
        <dbReference type="ChEBI" id="CHEBI:43474"/>
        <dbReference type="ChEBI" id="CHEBI:57699"/>
        <dbReference type="ChEBI" id="CHEBI:57980"/>
        <dbReference type="EC" id="3.1.3.15"/>
    </reaction>
</comment>
<dbReference type="NCBIfam" id="TIGR01856">
    <property type="entry name" value="hisJ_fam"/>
    <property type="match status" value="1"/>
</dbReference>
<dbReference type="SMART" id="SM00481">
    <property type="entry name" value="POLIIIAc"/>
    <property type="match status" value="1"/>
</dbReference>
<keyword evidence="6 8" id="KW-0368">Histidine biosynthesis</keyword>
<comment type="pathway">
    <text evidence="1 8">Amino-acid biosynthesis; L-histidine biosynthesis; L-histidine from 5-phospho-alpha-D-ribose 1-diphosphate: step 8/9.</text>
</comment>
<dbReference type="OrthoDB" id="9775255at2"/>
<evidence type="ECO:0000256" key="4">
    <source>
        <dbReference type="ARBA" id="ARBA00022605"/>
    </source>
</evidence>
<dbReference type="RefSeq" id="WP_115481018.1">
    <property type="nucleotide sequence ID" value="NZ_QRCT01000013.1"/>
</dbReference>
<dbReference type="Pfam" id="PF02811">
    <property type="entry name" value="PHP"/>
    <property type="match status" value="1"/>
</dbReference>
<accession>A0A371AXI7</accession>
<dbReference type="InterPro" id="IPR004013">
    <property type="entry name" value="PHP_dom"/>
</dbReference>
<evidence type="ECO:0000256" key="8">
    <source>
        <dbReference type="RuleBase" id="RU366003"/>
    </source>
</evidence>
<evidence type="ECO:0000256" key="2">
    <source>
        <dbReference type="ARBA" id="ARBA00009152"/>
    </source>
</evidence>
<evidence type="ECO:0000256" key="7">
    <source>
        <dbReference type="ARBA" id="ARBA00049158"/>
    </source>
</evidence>
<keyword evidence="5 8" id="KW-0378">Hydrolase</keyword>
<dbReference type="InterPro" id="IPR010140">
    <property type="entry name" value="Histidinol_P_phosphatase_HisJ"/>
</dbReference>
<dbReference type="Proteomes" id="UP000255036">
    <property type="component" value="Unassembled WGS sequence"/>
</dbReference>
<dbReference type="Gene3D" id="3.20.20.140">
    <property type="entry name" value="Metal-dependent hydrolases"/>
    <property type="match status" value="1"/>
</dbReference>
<dbReference type="InterPro" id="IPR016195">
    <property type="entry name" value="Pol/histidinol_Pase-like"/>
</dbReference>
<dbReference type="AlphaFoldDB" id="A0A371AXI7"/>
<keyword evidence="11" id="KW-1185">Reference proteome</keyword>
<evidence type="ECO:0000256" key="3">
    <source>
        <dbReference type="ARBA" id="ARBA00013085"/>
    </source>
</evidence>
<dbReference type="UniPathway" id="UPA00031">
    <property type="reaction ID" value="UER00013"/>
</dbReference>
<sequence length="266" mass="31077">MICDLHLHSNFSGDSNTPMELIVKQAIFLGIDIICFTDHQDTDNPYDGELFEIDFELYFKEFETLKKLYSDRIELLIGMELGLQTRLAKRHSDMLKKYPFDFVIGSNHLINGLDPYFPEYFQTRKESAGYQEYFESILSNINAFSEFDVFGHLDYVIRYGPNKNKFYSYKKYADIIDEILKTLIQKQVGLELNTGGFKYGLGHPNPHEDILKRYKELGGEIITIGSDAHTIEYIGHEFNRAISILKQCGFKHYNIFKNREPEYILI</sequence>
<feature type="domain" description="Polymerase/histidinol phosphatase N-terminal" evidence="9">
    <location>
        <begin position="3"/>
        <end position="85"/>
    </location>
</feature>
<dbReference type="SUPFAM" id="SSF89550">
    <property type="entry name" value="PHP domain-like"/>
    <property type="match status" value="1"/>
</dbReference>
<dbReference type="EMBL" id="QRCT01000013">
    <property type="protein sequence ID" value="RDU24274.1"/>
    <property type="molecule type" value="Genomic_DNA"/>
</dbReference>
<dbReference type="GO" id="GO:0005737">
    <property type="term" value="C:cytoplasm"/>
    <property type="evidence" value="ECO:0007669"/>
    <property type="project" value="TreeGrafter"/>
</dbReference>
<evidence type="ECO:0000256" key="5">
    <source>
        <dbReference type="ARBA" id="ARBA00022801"/>
    </source>
</evidence>
<evidence type="ECO:0000313" key="10">
    <source>
        <dbReference type="EMBL" id="RDU24274.1"/>
    </source>
</evidence>
<dbReference type="GO" id="GO:0000105">
    <property type="term" value="P:L-histidine biosynthetic process"/>
    <property type="evidence" value="ECO:0007669"/>
    <property type="project" value="UniProtKB-UniRule"/>
</dbReference>
<dbReference type="EC" id="3.1.3.15" evidence="3 8"/>
<evidence type="ECO:0000256" key="6">
    <source>
        <dbReference type="ARBA" id="ARBA00023102"/>
    </source>
</evidence>
<comment type="similarity">
    <text evidence="2 8">Belongs to the PHP hydrolase family. HisK subfamily.</text>
</comment>
<organism evidence="10 11">
    <name type="scientific">Anaerosacchariphilus polymeriproducens</name>
    <dbReference type="NCBI Taxonomy" id="1812858"/>
    <lineage>
        <taxon>Bacteria</taxon>
        <taxon>Bacillati</taxon>
        <taxon>Bacillota</taxon>
        <taxon>Clostridia</taxon>
        <taxon>Lachnospirales</taxon>
        <taxon>Lachnospiraceae</taxon>
        <taxon>Anaerosacchariphilus</taxon>
    </lineage>
</organism>
<dbReference type="PANTHER" id="PTHR21039">
    <property type="entry name" value="HISTIDINOL PHOSPHATASE-RELATED"/>
    <property type="match status" value="1"/>
</dbReference>
<dbReference type="GO" id="GO:0004401">
    <property type="term" value="F:histidinol-phosphatase activity"/>
    <property type="evidence" value="ECO:0007669"/>
    <property type="project" value="UniProtKB-UniRule"/>
</dbReference>
<protein>
    <recommendedName>
        <fullName evidence="3 8">Histidinol-phosphatase</fullName>
        <shortName evidence="8">HolPase</shortName>
        <ecNumber evidence="3 8">3.1.3.15</ecNumber>
    </recommendedName>
</protein>
<dbReference type="PANTHER" id="PTHR21039:SF0">
    <property type="entry name" value="HISTIDINOL-PHOSPHATASE"/>
    <property type="match status" value="1"/>
</dbReference>
<dbReference type="InterPro" id="IPR003141">
    <property type="entry name" value="Pol/His_phosphatase_N"/>
</dbReference>
<evidence type="ECO:0000259" key="9">
    <source>
        <dbReference type="SMART" id="SM00481"/>
    </source>
</evidence>